<dbReference type="AlphaFoldDB" id="A0A1I7SZZ8"/>
<protein>
    <submittedName>
        <fullName evidence="4">MATH domain-containing protein</fullName>
    </submittedName>
</protein>
<keyword evidence="3" id="KW-1185">Reference proteome</keyword>
<organism evidence="3 4">
    <name type="scientific">Caenorhabditis tropicalis</name>
    <dbReference type="NCBI Taxonomy" id="1561998"/>
    <lineage>
        <taxon>Eukaryota</taxon>
        <taxon>Metazoa</taxon>
        <taxon>Ecdysozoa</taxon>
        <taxon>Nematoda</taxon>
        <taxon>Chromadorea</taxon>
        <taxon>Rhabditida</taxon>
        <taxon>Rhabditina</taxon>
        <taxon>Rhabditomorpha</taxon>
        <taxon>Rhabditoidea</taxon>
        <taxon>Rhabditidae</taxon>
        <taxon>Peloderinae</taxon>
        <taxon>Caenorhabditis</taxon>
    </lineage>
</organism>
<keyword evidence="1" id="KW-0812">Transmembrane</keyword>
<reference evidence="4" key="1">
    <citation type="submission" date="2016-11" db="UniProtKB">
        <authorList>
            <consortium name="WormBaseParasite"/>
        </authorList>
    </citation>
    <scope>IDENTIFICATION</scope>
</reference>
<dbReference type="Proteomes" id="UP000095282">
    <property type="component" value="Unplaced"/>
</dbReference>
<sequence length="165" mass="18694">MQCSPDPEDNAAILSTHDLPAFDESLDPYGPEGHLALDIDCFSSFMSRPDNRMMSKPVIVRGIPWRILAICRNQQGSRHSMNSRALRNNNNFGFFLQCNNDELLMKRGMWRCFGQATLEVLNADGPSIQKKYIIPFTILKLIGGFRIMTSMILCVIQRMATSSMM</sequence>
<evidence type="ECO:0000259" key="2">
    <source>
        <dbReference type="SMART" id="SM00061"/>
    </source>
</evidence>
<dbReference type="InterPro" id="IPR002083">
    <property type="entry name" value="MATH/TRAF_dom"/>
</dbReference>
<dbReference type="Pfam" id="PF00917">
    <property type="entry name" value="MATH"/>
    <property type="match status" value="1"/>
</dbReference>
<evidence type="ECO:0000256" key="1">
    <source>
        <dbReference type="SAM" id="Phobius"/>
    </source>
</evidence>
<accession>A0A1I7SZZ8</accession>
<feature type="domain" description="MATH" evidence="2">
    <location>
        <begin position="37"/>
        <end position="153"/>
    </location>
</feature>
<dbReference type="InterPro" id="IPR008974">
    <property type="entry name" value="TRAF-like"/>
</dbReference>
<dbReference type="STRING" id="1561998.A0A1I7SZZ8"/>
<keyword evidence="1" id="KW-1133">Transmembrane helix</keyword>
<dbReference type="eggNOG" id="KOG1863">
    <property type="taxonomic scope" value="Eukaryota"/>
</dbReference>
<keyword evidence="1" id="KW-0472">Membrane</keyword>
<name>A0A1I7SZZ8_9PELO</name>
<dbReference type="SUPFAM" id="SSF49599">
    <property type="entry name" value="TRAF domain-like"/>
    <property type="match status" value="1"/>
</dbReference>
<proteinExistence type="predicted"/>
<evidence type="ECO:0000313" key="4">
    <source>
        <dbReference type="WBParaSite" id="Csp11.Scaffold417.g1132.t1"/>
    </source>
</evidence>
<feature type="transmembrane region" description="Helical" evidence="1">
    <location>
        <begin position="132"/>
        <end position="156"/>
    </location>
</feature>
<dbReference type="Gene3D" id="2.60.210.10">
    <property type="entry name" value="Apoptosis, Tumor Necrosis Factor Receptor Associated Protein 2, Chain A"/>
    <property type="match status" value="1"/>
</dbReference>
<dbReference type="SMART" id="SM00061">
    <property type="entry name" value="MATH"/>
    <property type="match status" value="1"/>
</dbReference>
<evidence type="ECO:0000313" key="3">
    <source>
        <dbReference type="Proteomes" id="UP000095282"/>
    </source>
</evidence>
<dbReference type="WBParaSite" id="Csp11.Scaffold417.g1132.t1">
    <property type="protein sequence ID" value="Csp11.Scaffold417.g1132.t1"/>
    <property type="gene ID" value="Csp11.Scaffold417.g1132"/>
</dbReference>